<sequence length="109" mass="11615">MHKLAVTSGVAAIMSFAYSGIGLSLSVAKLVSNGVIKGSIAGNSLYSGESSLTTKLWNSFQALGNIGIAYAFSPVLLEIQVQRFVSKLLKNCVRNFMAMVRNVDANISR</sequence>
<keyword evidence="2" id="KW-0813">Transport</keyword>
<organism evidence="8 9">
    <name type="scientific">Amborella trichopoda</name>
    <dbReference type="NCBI Taxonomy" id="13333"/>
    <lineage>
        <taxon>Eukaryota</taxon>
        <taxon>Viridiplantae</taxon>
        <taxon>Streptophyta</taxon>
        <taxon>Embryophyta</taxon>
        <taxon>Tracheophyta</taxon>
        <taxon>Spermatophyta</taxon>
        <taxon>Magnoliopsida</taxon>
        <taxon>Amborellales</taxon>
        <taxon>Amborellaceae</taxon>
        <taxon>Amborella</taxon>
    </lineage>
</organism>
<dbReference type="HOGENOM" id="CLU_2187488_0_0_1"/>
<dbReference type="InterPro" id="IPR013057">
    <property type="entry name" value="AA_transpt_TM"/>
</dbReference>
<evidence type="ECO:0000259" key="7">
    <source>
        <dbReference type="Pfam" id="PF01490"/>
    </source>
</evidence>
<gene>
    <name evidence="8" type="ORF">AMTR_s00071p00165090</name>
</gene>
<dbReference type="EMBL" id="KI392062">
    <property type="protein sequence ID" value="ERN20016.1"/>
    <property type="molecule type" value="Genomic_DNA"/>
</dbReference>
<evidence type="ECO:0000256" key="5">
    <source>
        <dbReference type="ARBA" id="ARBA00022989"/>
    </source>
</evidence>
<evidence type="ECO:0000256" key="6">
    <source>
        <dbReference type="ARBA" id="ARBA00023136"/>
    </source>
</evidence>
<dbReference type="Pfam" id="PF01490">
    <property type="entry name" value="Aa_trans"/>
    <property type="match status" value="1"/>
</dbReference>
<dbReference type="AlphaFoldDB" id="U5D365"/>
<accession>U5D365</accession>
<dbReference type="GO" id="GO:0006865">
    <property type="term" value="P:amino acid transport"/>
    <property type="evidence" value="ECO:0007669"/>
    <property type="project" value="UniProtKB-KW"/>
</dbReference>
<evidence type="ECO:0000256" key="1">
    <source>
        <dbReference type="ARBA" id="ARBA00004370"/>
    </source>
</evidence>
<keyword evidence="4" id="KW-0029">Amino-acid transport</keyword>
<dbReference type="PANTHER" id="PTHR48017">
    <property type="entry name" value="OS05G0424000 PROTEIN-RELATED"/>
    <property type="match status" value="1"/>
</dbReference>
<keyword evidence="5" id="KW-1133">Transmembrane helix</keyword>
<evidence type="ECO:0000256" key="2">
    <source>
        <dbReference type="ARBA" id="ARBA00022448"/>
    </source>
</evidence>
<dbReference type="eggNOG" id="KOG1303">
    <property type="taxonomic scope" value="Eukaryota"/>
</dbReference>
<evidence type="ECO:0000256" key="3">
    <source>
        <dbReference type="ARBA" id="ARBA00022692"/>
    </source>
</evidence>
<keyword evidence="3" id="KW-0812">Transmembrane</keyword>
<dbReference type="Gramene" id="ERN20016">
    <property type="protein sequence ID" value="ERN20016"/>
    <property type="gene ID" value="AMTR_s00071p00165090"/>
</dbReference>
<keyword evidence="9" id="KW-1185">Reference proteome</keyword>
<evidence type="ECO:0000313" key="8">
    <source>
        <dbReference type="EMBL" id="ERN20016.1"/>
    </source>
</evidence>
<protein>
    <recommendedName>
        <fullName evidence="7">Amino acid transporter transmembrane domain-containing protein</fullName>
    </recommendedName>
</protein>
<dbReference type="Proteomes" id="UP000017836">
    <property type="component" value="Unassembled WGS sequence"/>
</dbReference>
<comment type="subcellular location">
    <subcellularLocation>
        <location evidence="1">Membrane</location>
    </subcellularLocation>
</comment>
<evidence type="ECO:0000256" key="4">
    <source>
        <dbReference type="ARBA" id="ARBA00022970"/>
    </source>
</evidence>
<name>U5D365_AMBTC</name>
<reference evidence="9" key="1">
    <citation type="journal article" date="2013" name="Science">
        <title>The Amborella genome and the evolution of flowering plants.</title>
        <authorList>
            <consortium name="Amborella Genome Project"/>
        </authorList>
    </citation>
    <scope>NUCLEOTIDE SEQUENCE [LARGE SCALE GENOMIC DNA]</scope>
</reference>
<dbReference type="GO" id="GO:0016020">
    <property type="term" value="C:membrane"/>
    <property type="evidence" value="ECO:0007669"/>
    <property type="project" value="UniProtKB-SubCell"/>
</dbReference>
<feature type="domain" description="Amino acid transporter transmembrane" evidence="7">
    <location>
        <begin position="1"/>
        <end position="80"/>
    </location>
</feature>
<evidence type="ECO:0000313" key="9">
    <source>
        <dbReference type="Proteomes" id="UP000017836"/>
    </source>
</evidence>
<keyword evidence="6" id="KW-0472">Membrane</keyword>
<proteinExistence type="predicted"/>